<evidence type="ECO:0000256" key="5">
    <source>
        <dbReference type="SAM" id="MobiDB-lite"/>
    </source>
</evidence>
<feature type="region of interest" description="Disordered" evidence="5">
    <location>
        <begin position="279"/>
        <end position="353"/>
    </location>
</feature>
<dbReference type="AlphaFoldDB" id="A0A846RWL8"/>
<keyword evidence="2" id="KW-0813">Transport</keyword>
<comment type="similarity">
    <text evidence="1">Belongs to the ABC transporter superfamily.</text>
</comment>
<dbReference type="InterPro" id="IPR017871">
    <property type="entry name" value="ABC_transporter-like_CS"/>
</dbReference>
<feature type="compositionally biased region" description="Basic and acidic residues" evidence="5">
    <location>
        <begin position="284"/>
        <end position="313"/>
    </location>
</feature>
<dbReference type="InterPro" id="IPR027417">
    <property type="entry name" value="P-loop_NTPase"/>
</dbReference>
<feature type="domain" description="ABC transporter" evidence="6">
    <location>
        <begin position="354"/>
        <end position="602"/>
    </location>
</feature>
<keyword evidence="8" id="KW-1185">Reference proteome</keyword>
<evidence type="ECO:0000256" key="3">
    <source>
        <dbReference type="ARBA" id="ARBA00022741"/>
    </source>
</evidence>
<gene>
    <name evidence="7" type="ORF">BKA07_003214</name>
</gene>
<feature type="domain" description="ABC transporter" evidence="6">
    <location>
        <begin position="6"/>
        <end position="255"/>
    </location>
</feature>
<protein>
    <submittedName>
        <fullName evidence="7">Peptide/nickel transport system ATP-binding protein</fullName>
    </submittedName>
</protein>
<dbReference type="InterPro" id="IPR050319">
    <property type="entry name" value="ABC_transp_ATP-bind"/>
</dbReference>
<dbReference type="EMBL" id="JAATJN010000001">
    <property type="protein sequence ID" value="NJC58179.1"/>
    <property type="molecule type" value="Genomic_DNA"/>
</dbReference>
<dbReference type="SUPFAM" id="SSF52540">
    <property type="entry name" value="P-loop containing nucleoside triphosphate hydrolases"/>
    <property type="match status" value="2"/>
</dbReference>
<comment type="caution">
    <text evidence="7">The sequence shown here is derived from an EMBL/GenBank/DDBJ whole genome shotgun (WGS) entry which is preliminary data.</text>
</comment>
<dbReference type="Pfam" id="PF08352">
    <property type="entry name" value="oligo_HPY"/>
    <property type="match status" value="2"/>
</dbReference>
<reference evidence="7 8" key="1">
    <citation type="submission" date="2020-03" db="EMBL/GenBank/DDBJ databases">
        <title>Sequencing the genomes of 1000 actinobacteria strains.</title>
        <authorList>
            <person name="Klenk H.-P."/>
        </authorList>
    </citation>
    <scope>NUCLEOTIDE SEQUENCE [LARGE SCALE GENOMIC DNA]</scope>
    <source>
        <strain evidence="7 8">DSM 18964</strain>
    </source>
</reference>
<evidence type="ECO:0000313" key="8">
    <source>
        <dbReference type="Proteomes" id="UP000576792"/>
    </source>
</evidence>
<dbReference type="GO" id="GO:0015833">
    <property type="term" value="P:peptide transport"/>
    <property type="evidence" value="ECO:0007669"/>
    <property type="project" value="InterPro"/>
</dbReference>
<accession>A0A846RWL8</accession>
<sequence length="616" mass="65660">MAENLLEVRDLTITPTGATVPVLSDVSLSLAAGERVGLIGESGSGKSLTAQSVMGLLPDELRAEGSVSLQGFDGDILSAKEKSLARMRSDLVSMVFQEPMSALNPLMRIGEQIAEVLRIHGSVPRGDIPGRVLELLTSVHMPDPGSARYAYPHQMSGGQRQRVMLAIALANSPRLLICDEPTTALDVTVQKHMLDLIAERVAAVQAGLLFITHDLAVVAGVCDRVVVMYAGRIVETGRVEEIFTDPQHEYTRGLLASSDLEATDAHGKLFTLKTALAYSGPTEEADRPTEETNHPTEEAYRPVEESVDGREPADVVATELSGASAEADAAASPGELPVASGGGSRGDGQPSPLIEVTGVSKHFGSRGLLLRRRSPVRALDDIGFSVASGQRLGIVGESGSGKSTLLNILSGLDRPTSGHVRVGDIRVEAASSAALRSLRENLQIVFQDPFASLDPRMRVEDIVSEPLVARGLGPDERLAAVEEMLLAVDLDTTAMRRYPHQFSGGQRQRISIARALVTRPQILVADEPVSALDVSVRAQVLNLLTDLVDDYALTLIFVSHDLGVVKHLCSDVIVMKDGRIVESGTTEDIYANPHDDYTRSLIEATPNLAGALASAT</sequence>
<dbReference type="Pfam" id="PF00005">
    <property type="entry name" value="ABC_tran"/>
    <property type="match status" value="2"/>
</dbReference>
<dbReference type="InterPro" id="IPR003439">
    <property type="entry name" value="ABC_transporter-like_ATP-bd"/>
</dbReference>
<dbReference type="Gene3D" id="3.40.50.300">
    <property type="entry name" value="P-loop containing nucleotide triphosphate hydrolases"/>
    <property type="match status" value="2"/>
</dbReference>
<dbReference type="CDD" id="cd03257">
    <property type="entry name" value="ABC_NikE_OppD_transporters"/>
    <property type="match status" value="2"/>
</dbReference>
<dbReference type="InterPro" id="IPR013563">
    <property type="entry name" value="Oligopep_ABC_C"/>
</dbReference>
<evidence type="ECO:0000256" key="2">
    <source>
        <dbReference type="ARBA" id="ARBA00022448"/>
    </source>
</evidence>
<evidence type="ECO:0000259" key="6">
    <source>
        <dbReference type="PROSITE" id="PS50893"/>
    </source>
</evidence>
<keyword evidence="3" id="KW-0547">Nucleotide-binding</keyword>
<proteinExistence type="inferred from homology"/>
<dbReference type="NCBIfam" id="NF007739">
    <property type="entry name" value="PRK10419.1"/>
    <property type="match status" value="2"/>
</dbReference>
<dbReference type="PROSITE" id="PS50893">
    <property type="entry name" value="ABC_TRANSPORTER_2"/>
    <property type="match status" value="2"/>
</dbReference>
<feature type="compositionally biased region" description="Low complexity" evidence="5">
    <location>
        <begin position="321"/>
        <end position="332"/>
    </location>
</feature>
<dbReference type="GO" id="GO:0016887">
    <property type="term" value="F:ATP hydrolysis activity"/>
    <property type="evidence" value="ECO:0007669"/>
    <property type="project" value="InterPro"/>
</dbReference>
<dbReference type="GO" id="GO:0055085">
    <property type="term" value="P:transmembrane transport"/>
    <property type="evidence" value="ECO:0007669"/>
    <property type="project" value="UniProtKB-ARBA"/>
</dbReference>
<dbReference type="NCBIfam" id="NF008453">
    <property type="entry name" value="PRK11308.1"/>
    <property type="match status" value="2"/>
</dbReference>
<dbReference type="PANTHER" id="PTHR43776">
    <property type="entry name" value="TRANSPORT ATP-BINDING PROTEIN"/>
    <property type="match status" value="1"/>
</dbReference>
<dbReference type="GO" id="GO:0005524">
    <property type="term" value="F:ATP binding"/>
    <property type="evidence" value="ECO:0007669"/>
    <property type="project" value="UniProtKB-KW"/>
</dbReference>
<dbReference type="PROSITE" id="PS00211">
    <property type="entry name" value="ABC_TRANSPORTER_1"/>
    <property type="match status" value="2"/>
</dbReference>
<keyword evidence="4 7" id="KW-0067">ATP-binding</keyword>
<dbReference type="PANTHER" id="PTHR43776:SF7">
    <property type="entry name" value="D,D-DIPEPTIDE TRANSPORT ATP-BINDING PROTEIN DDPF-RELATED"/>
    <property type="match status" value="1"/>
</dbReference>
<dbReference type="InterPro" id="IPR003593">
    <property type="entry name" value="AAA+_ATPase"/>
</dbReference>
<evidence type="ECO:0000313" key="7">
    <source>
        <dbReference type="EMBL" id="NJC58179.1"/>
    </source>
</evidence>
<dbReference type="SMART" id="SM00382">
    <property type="entry name" value="AAA"/>
    <property type="match status" value="2"/>
</dbReference>
<evidence type="ECO:0000256" key="1">
    <source>
        <dbReference type="ARBA" id="ARBA00005417"/>
    </source>
</evidence>
<organism evidence="7 8">
    <name type="scientific">Brevibacterium marinum</name>
    <dbReference type="NCBI Taxonomy" id="418643"/>
    <lineage>
        <taxon>Bacteria</taxon>
        <taxon>Bacillati</taxon>
        <taxon>Actinomycetota</taxon>
        <taxon>Actinomycetes</taxon>
        <taxon>Micrococcales</taxon>
        <taxon>Brevibacteriaceae</taxon>
        <taxon>Brevibacterium</taxon>
    </lineage>
</organism>
<dbReference type="Proteomes" id="UP000576792">
    <property type="component" value="Unassembled WGS sequence"/>
</dbReference>
<name>A0A846RWL8_9MICO</name>
<dbReference type="RefSeq" id="WP_167951804.1">
    <property type="nucleotide sequence ID" value="NZ_BAAAPQ010000031.1"/>
</dbReference>
<evidence type="ECO:0000256" key="4">
    <source>
        <dbReference type="ARBA" id="ARBA00022840"/>
    </source>
</evidence>